<keyword evidence="2 11" id="KW-0812">Transmembrane</keyword>
<evidence type="ECO:0000256" key="6">
    <source>
        <dbReference type="ARBA" id="ARBA00022842"/>
    </source>
</evidence>
<evidence type="ECO:0000313" key="15">
    <source>
        <dbReference type="EMBL" id="SFM42287.1"/>
    </source>
</evidence>
<dbReference type="InterPro" id="IPR008250">
    <property type="entry name" value="ATPase_P-typ_transduc_dom_A_sf"/>
</dbReference>
<evidence type="ECO:0000259" key="12">
    <source>
        <dbReference type="Pfam" id="PF00122"/>
    </source>
</evidence>
<dbReference type="GO" id="GO:0005886">
    <property type="term" value="C:plasma membrane"/>
    <property type="evidence" value="ECO:0007669"/>
    <property type="project" value="UniProtKB-SubCell"/>
</dbReference>
<dbReference type="InterPro" id="IPR023299">
    <property type="entry name" value="ATPase_P-typ_cyto_dom_N"/>
</dbReference>
<dbReference type="Gene3D" id="3.40.50.1000">
    <property type="entry name" value="HAD superfamily/HAD-like"/>
    <property type="match status" value="2"/>
</dbReference>
<evidence type="ECO:0000313" key="14">
    <source>
        <dbReference type="EMBL" id="RKT88339.1"/>
    </source>
</evidence>
<accession>A0A1I4QQI4</accession>
<dbReference type="Gene3D" id="1.20.1110.10">
    <property type="entry name" value="Calcium-transporting ATPase, transmembrane domain"/>
    <property type="match status" value="2"/>
</dbReference>
<feature type="domain" description="Cation-transporting P-type ATPase C-terminal" evidence="13">
    <location>
        <begin position="1253"/>
        <end position="1407"/>
    </location>
</feature>
<keyword evidence="5" id="KW-0067">ATP-binding</keyword>
<feature type="transmembrane region" description="Helical" evidence="11">
    <location>
        <begin position="1388"/>
        <end position="1407"/>
    </location>
</feature>
<evidence type="ECO:0000256" key="3">
    <source>
        <dbReference type="ARBA" id="ARBA00022723"/>
    </source>
</evidence>
<comment type="subcellular location">
    <subcellularLocation>
        <location evidence="1">Cell membrane</location>
        <topology evidence="1">Multi-pass membrane protein</topology>
    </subcellularLocation>
</comment>
<dbReference type="GO" id="GO:0005388">
    <property type="term" value="F:P-type calcium transporter activity"/>
    <property type="evidence" value="ECO:0007669"/>
    <property type="project" value="TreeGrafter"/>
</dbReference>
<dbReference type="EMBL" id="RBXX01000002">
    <property type="protein sequence ID" value="RKT88339.1"/>
    <property type="molecule type" value="Genomic_DNA"/>
</dbReference>
<feature type="transmembrane region" description="Helical" evidence="11">
    <location>
        <begin position="1303"/>
        <end position="1321"/>
    </location>
</feature>
<keyword evidence="17" id="KW-1185">Reference proteome</keyword>
<feature type="transmembrane region" description="Helical" evidence="11">
    <location>
        <begin position="1355"/>
        <end position="1376"/>
    </location>
</feature>
<dbReference type="Gene3D" id="3.40.1110.10">
    <property type="entry name" value="Calcium-transporting ATPase, cytoplasmic domain N"/>
    <property type="match status" value="2"/>
</dbReference>
<dbReference type="SUPFAM" id="SSF81653">
    <property type="entry name" value="Calcium ATPase, transduction domain A"/>
    <property type="match status" value="1"/>
</dbReference>
<evidence type="ECO:0000313" key="17">
    <source>
        <dbReference type="Proteomes" id="UP000270697"/>
    </source>
</evidence>
<evidence type="ECO:0000256" key="8">
    <source>
        <dbReference type="ARBA" id="ARBA00022989"/>
    </source>
</evidence>
<dbReference type="GO" id="GO:0005524">
    <property type="term" value="F:ATP binding"/>
    <property type="evidence" value="ECO:0007669"/>
    <property type="project" value="UniProtKB-KW"/>
</dbReference>
<dbReference type="PROSITE" id="PS00154">
    <property type="entry name" value="ATPASE_E1_E2"/>
    <property type="match status" value="1"/>
</dbReference>
<protein>
    <submittedName>
        <fullName evidence="15">Cation-transporting ATPase I</fullName>
    </submittedName>
</protein>
<evidence type="ECO:0000256" key="9">
    <source>
        <dbReference type="ARBA" id="ARBA00023136"/>
    </source>
</evidence>
<keyword evidence="8 11" id="KW-1133">Transmembrane helix</keyword>
<dbReference type="PANTHER" id="PTHR24093:SF513">
    <property type="entry name" value="CATION-TRANSPORTING ATPASE I-RELATED"/>
    <property type="match status" value="1"/>
</dbReference>
<dbReference type="RefSeq" id="WP_093145772.1">
    <property type="nucleotide sequence ID" value="NZ_FOUP01000001.1"/>
</dbReference>
<sequence>MPLSRLLAKAAEVASPVLQAARTTTSTPAGRRVWAGRRRSHLEVRGLHEPGSEATAREVEGRIAAVDGVRRAEINGVLGRVVVEHEPGVDIAALSSLISDVEGEHGLDDAEMSPRTTAHPANAEPVLRESAALVISLAGLGYATAAALLPVRVLPPLLPAVVSLVDTVPWMRRELERKLGRASADNLLALGGAVSHGLSRSPLGVFTHLCVRFCASREMLARQQAWAEWERSSVHRCDPVAVEPRPQPVPDGLVERAAGVSGTAALAGYGTVLAASRNPHRALAMLVAGVPRPAKAGRDAFAAQLTTAISARGGLVLDPDALRRLDRVDTVVFDAPVLLTGRRAVDSVVPVDPEADAAELFVRASQLVDPQDPTAEKVLGDWSAGPQSGGAVLRHRGEVVARVDVVDELDPLAEALVEAARANGAAVVAGDRLDGRLPLERVVPGGDRLARSVRRLQAEGAVVAVVSARADAALTAADIGIGLSTPDQTPWGADVLCPRADVVHMLLSATENARAASRNAALLSVVGSCSGALFAAFGPARGAPARASMPAQATTLTALFTGTWAGIRAADRAPPIPQERTPWHAMPPDAALSTLASSEQGLSGAIAASRHQHRDRGRARPGIARATAAGLITPITPVLGAGAVISAGLGSVVDAALIVGVLLASALVDGVQRVATDRELTRLLDAGQVPARRRREGAVEVVPADQLVPGDVVELRAGDGVPADCRLLSTDGLEVDESSMTGESQLVVKDIAATTAPDVADRTCMVYQGTAVASGTGTAVVVAVGTHTELGRTARTSAPETGNGVEARLGELTKKLLPVSIGAGGVLFVADLLRGVPLGQTVARSVGLAVAAVPEGVPFVATLAELAAARRLAGRGVLVRSPATIEALGRVDALCFDKTGTLTQGRIALGQISDGRTAQPTAHLDEWHREIVAAGVRATPRQSDEHPLPHLTDRAVLDGARAAGVAAEETVLAELPFEPSRGFHAVRVDGLLSVKGAPEVVLDRCARRRTAEGSEAFDAAARAEVDREIERLAADGYRLLAVAERAATAATELTESDVDELEFVGLLGLADPVHPAAAEAVAQLSSAGVDVIMITGDHPSTAEAIAAELGVLGGKRVLTGAELDRLDDEQLTGELPGIAVFARVSPAQKARIVSRLRAGGRVVAMTGDGANDVPAINLAQVGIAFGSRATPAAREAADLVVAEDRIETLTDGIVEGRGMWTSVRDALSILLGGNLGEIGYALGTGLLSPTAGLNARQLLVVNLLTDVLPAIAIAVRPPPHATPEKLLAEGPEASLGSALAHDVYVRAAATAGAAGLAWLLARPLSTTAQARTTGLVALVSAQLAQTLAVRGRTPLVLAAGAGSLVLLVAVVQLPGISRFFGSSPLLPHQWAIAAGTSIAAALAVLMWQTWRRNAS</sequence>
<dbReference type="SFLD" id="SFLDS00003">
    <property type="entry name" value="Haloacid_Dehalogenase"/>
    <property type="match status" value="1"/>
</dbReference>
<keyword evidence="9 11" id="KW-0472">Membrane</keyword>
<evidence type="ECO:0000256" key="4">
    <source>
        <dbReference type="ARBA" id="ARBA00022741"/>
    </source>
</evidence>
<evidence type="ECO:0000256" key="5">
    <source>
        <dbReference type="ARBA" id="ARBA00022840"/>
    </source>
</evidence>
<evidence type="ECO:0000256" key="11">
    <source>
        <dbReference type="SAM" id="Phobius"/>
    </source>
</evidence>
<dbReference type="PRINTS" id="PR00120">
    <property type="entry name" value="HATPASE"/>
</dbReference>
<dbReference type="GO" id="GO:0016887">
    <property type="term" value="F:ATP hydrolysis activity"/>
    <property type="evidence" value="ECO:0007669"/>
    <property type="project" value="InterPro"/>
</dbReference>
<dbReference type="InterPro" id="IPR006068">
    <property type="entry name" value="ATPase_P-typ_cation-transptr_C"/>
</dbReference>
<reference evidence="15 16" key="1">
    <citation type="submission" date="2016-10" db="EMBL/GenBank/DDBJ databases">
        <authorList>
            <person name="de Groot N.N."/>
        </authorList>
    </citation>
    <scope>NUCLEOTIDE SEQUENCE [LARGE SCALE GENOMIC DNA]</scope>
    <source>
        <strain evidence="15 16">CPCC 201259</strain>
    </source>
</reference>
<dbReference type="Proteomes" id="UP000199398">
    <property type="component" value="Unassembled WGS sequence"/>
</dbReference>
<feature type="domain" description="P-type ATPase A" evidence="12">
    <location>
        <begin position="690"/>
        <end position="796"/>
    </location>
</feature>
<dbReference type="InterPro" id="IPR059000">
    <property type="entry name" value="ATPase_P-type_domA"/>
</dbReference>
<dbReference type="GO" id="GO:0046872">
    <property type="term" value="F:metal ion binding"/>
    <property type="evidence" value="ECO:0007669"/>
    <property type="project" value="UniProtKB-KW"/>
</dbReference>
<dbReference type="OrthoDB" id="9814270at2"/>
<evidence type="ECO:0000256" key="7">
    <source>
        <dbReference type="ARBA" id="ARBA00022967"/>
    </source>
</evidence>
<dbReference type="NCBIfam" id="TIGR01494">
    <property type="entry name" value="ATPase_P-type"/>
    <property type="match status" value="2"/>
</dbReference>
<dbReference type="SUPFAM" id="SSF56784">
    <property type="entry name" value="HAD-like"/>
    <property type="match status" value="1"/>
</dbReference>
<dbReference type="EMBL" id="FOUP01000001">
    <property type="protein sequence ID" value="SFM42287.1"/>
    <property type="molecule type" value="Genomic_DNA"/>
</dbReference>
<evidence type="ECO:0000256" key="1">
    <source>
        <dbReference type="ARBA" id="ARBA00004651"/>
    </source>
</evidence>
<keyword evidence="6" id="KW-0460">Magnesium</keyword>
<comment type="catalytic activity">
    <reaction evidence="10">
        <text>ATP + H2O = ADP + phosphate + H(+)</text>
        <dbReference type="Rhea" id="RHEA:13065"/>
        <dbReference type="ChEBI" id="CHEBI:15377"/>
        <dbReference type="ChEBI" id="CHEBI:15378"/>
        <dbReference type="ChEBI" id="CHEBI:30616"/>
        <dbReference type="ChEBI" id="CHEBI:43474"/>
        <dbReference type="ChEBI" id="CHEBI:456216"/>
    </reaction>
</comment>
<name>A0A1I4QQI4_9PSEU</name>
<dbReference type="InterPro" id="IPR018303">
    <property type="entry name" value="ATPase_P-typ_P_site"/>
</dbReference>
<dbReference type="InterPro" id="IPR044492">
    <property type="entry name" value="P_typ_ATPase_HD_dom"/>
</dbReference>
<evidence type="ECO:0000256" key="10">
    <source>
        <dbReference type="ARBA" id="ARBA00049360"/>
    </source>
</evidence>
<organism evidence="15 16">
    <name type="scientific">Saccharopolyspora antimicrobica</name>
    <dbReference type="NCBI Taxonomy" id="455193"/>
    <lineage>
        <taxon>Bacteria</taxon>
        <taxon>Bacillati</taxon>
        <taxon>Actinomycetota</taxon>
        <taxon>Actinomycetes</taxon>
        <taxon>Pseudonocardiales</taxon>
        <taxon>Pseudonocardiaceae</taxon>
        <taxon>Saccharopolyspora</taxon>
    </lineage>
</organism>
<dbReference type="Proteomes" id="UP000270697">
    <property type="component" value="Unassembled WGS sequence"/>
</dbReference>
<dbReference type="SFLD" id="SFLDG00002">
    <property type="entry name" value="C1.7:_P-type_atpase_like"/>
    <property type="match status" value="1"/>
</dbReference>
<reference evidence="14 17" key="2">
    <citation type="submission" date="2018-10" db="EMBL/GenBank/DDBJ databases">
        <title>Sequencing the genomes of 1000 actinobacteria strains.</title>
        <authorList>
            <person name="Klenk H.-P."/>
        </authorList>
    </citation>
    <scope>NUCLEOTIDE SEQUENCE [LARGE SCALE GENOMIC DNA]</scope>
    <source>
        <strain evidence="14 17">DSM 45119</strain>
    </source>
</reference>
<dbReference type="PANTHER" id="PTHR24093">
    <property type="entry name" value="CATION TRANSPORTING ATPASE"/>
    <property type="match status" value="1"/>
</dbReference>
<dbReference type="STRING" id="455193.SAMN05421805_101221"/>
<evidence type="ECO:0000313" key="16">
    <source>
        <dbReference type="Proteomes" id="UP000199398"/>
    </source>
</evidence>
<keyword evidence="7" id="KW-1278">Translocase</keyword>
<gene>
    <name evidence="14" type="ORF">ATL45_6772</name>
    <name evidence="15" type="ORF">SAMN05421805_101221</name>
</gene>
<dbReference type="InterPro" id="IPR023214">
    <property type="entry name" value="HAD_sf"/>
</dbReference>
<dbReference type="SFLD" id="SFLDF00027">
    <property type="entry name" value="p-type_atpase"/>
    <property type="match status" value="1"/>
</dbReference>
<keyword evidence="4" id="KW-0547">Nucleotide-binding</keyword>
<dbReference type="Pfam" id="PF00702">
    <property type="entry name" value="Hydrolase"/>
    <property type="match status" value="1"/>
</dbReference>
<dbReference type="Gene3D" id="2.70.150.10">
    <property type="entry name" value="Calcium-transporting ATPase, cytoplasmic transduction domain A"/>
    <property type="match status" value="1"/>
</dbReference>
<dbReference type="Pfam" id="PF00122">
    <property type="entry name" value="E1-E2_ATPase"/>
    <property type="match status" value="1"/>
</dbReference>
<dbReference type="PRINTS" id="PR00119">
    <property type="entry name" value="CATATPASE"/>
</dbReference>
<dbReference type="InterPro" id="IPR023298">
    <property type="entry name" value="ATPase_P-typ_TM_dom_sf"/>
</dbReference>
<proteinExistence type="predicted"/>
<dbReference type="InterPro" id="IPR001757">
    <property type="entry name" value="P_typ_ATPase"/>
</dbReference>
<evidence type="ECO:0000259" key="13">
    <source>
        <dbReference type="Pfam" id="PF00689"/>
    </source>
</evidence>
<evidence type="ECO:0000256" key="2">
    <source>
        <dbReference type="ARBA" id="ARBA00022692"/>
    </source>
</evidence>
<dbReference type="Pfam" id="PF00689">
    <property type="entry name" value="Cation_ATPase_C"/>
    <property type="match status" value="1"/>
</dbReference>
<dbReference type="InterPro" id="IPR036412">
    <property type="entry name" value="HAD-like_sf"/>
</dbReference>
<dbReference type="SUPFAM" id="SSF81665">
    <property type="entry name" value="Calcium ATPase, transmembrane domain M"/>
    <property type="match status" value="1"/>
</dbReference>
<keyword evidence="3" id="KW-0479">Metal-binding</keyword>